<protein>
    <recommendedName>
        <fullName evidence="2">Secreted protein</fullName>
    </recommendedName>
</protein>
<gene>
    <name evidence="1" type="ORF">AVDCRST_MAG16-3166</name>
</gene>
<accession>A0A6J4MNU3</accession>
<sequence length="95" mass="10196">MTRRLFYIALGAAVGVLVVQRATRAAQRLTPAGLQTSVAGSMAGLTEALREFTALVREGMDEREEELRVTLGLDGTHDLVDHVPGHTGGLEPDVR</sequence>
<dbReference type="EMBL" id="CADCUE010000295">
    <property type="protein sequence ID" value="CAA9362313.1"/>
    <property type="molecule type" value="Genomic_DNA"/>
</dbReference>
<dbReference type="InterPro" id="IPR046165">
    <property type="entry name" value="DUF6167"/>
</dbReference>
<evidence type="ECO:0000313" key="1">
    <source>
        <dbReference type="EMBL" id="CAA9362313.1"/>
    </source>
</evidence>
<organism evidence="1">
    <name type="scientific">uncultured Frankineae bacterium</name>
    <dbReference type="NCBI Taxonomy" id="437475"/>
    <lineage>
        <taxon>Bacteria</taxon>
        <taxon>Bacillati</taxon>
        <taxon>Actinomycetota</taxon>
        <taxon>Actinomycetes</taxon>
        <taxon>Frankiales</taxon>
        <taxon>environmental samples</taxon>
    </lineage>
</organism>
<evidence type="ECO:0008006" key="2">
    <source>
        <dbReference type="Google" id="ProtNLM"/>
    </source>
</evidence>
<reference evidence="1" key="1">
    <citation type="submission" date="2020-02" db="EMBL/GenBank/DDBJ databases">
        <authorList>
            <person name="Meier V. D."/>
        </authorList>
    </citation>
    <scope>NUCLEOTIDE SEQUENCE</scope>
    <source>
        <strain evidence="1">AVDCRST_MAG16</strain>
    </source>
</reference>
<dbReference type="Pfam" id="PF19664">
    <property type="entry name" value="DUF6167"/>
    <property type="match status" value="1"/>
</dbReference>
<dbReference type="AlphaFoldDB" id="A0A6J4MNU3"/>
<proteinExistence type="predicted"/>
<name>A0A6J4MNU3_9ACTN</name>